<proteinExistence type="predicted"/>
<evidence type="ECO:0000313" key="1">
    <source>
        <dbReference type="EMBL" id="GFD57389.1"/>
    </source>
</evidence>
<gene>
    <name evidence="1" type="ORF">Tci_929358</name>
</gene>
<accession>A0A699XCH8</accession>
<dbReference type="EMBL" id="BKCJ011840445">
    <property type="protein sequence ID" value="GFD57389.1"/>
    <property type="molecule type" value="Genomic_DNA"/>
</dbReference>
<dbReference type="AlphaFoldDB" id="A0A699XCH8"/>
<name>A0A699XCH8_TANCI</name>
<sequence>ATAAGEEAGASRYSGYVPAGGRPHRAFGGAGGHFWAALLERREICQEVVEEGVR</sequence>
<reference evidence="1" key="1">
    <citation type="journal article" date="2019" name="Sci. Rep.">
        <title>Draft genome of Tanacetum cinerariifolium, the natural source of mosquito coil.</title>
        <authorList>
            <person name="Yamashiro T."/>
            <person name="Shiraishi A."/>
            <person name="Satake H."/>
            <person name="Nakayama K."/>
        </authorList>
    </citation>
    <scope>NUCLEOTIDE SEQUENCE</scope>
</reference>
<organism evidence="1">
    <name type="scientific">Tanacetum cinerariifolium</name>
    <name type="common">Dalmatian daisy</name>
    <name type="synonym">Chrysanthemum cinerariifolium</name>
    <dbReference type="NCBI Taxonomy" id="118510"/>
    <lineage>
        <taxon>Eukaryota</taxon>
        <taxon>Viridiplantae</taxon>
        <taxon>Streptophyta</taxon>
        <taxon>Embryophyta</taxon>
        <taxon>Tracheophyta</taxon>
        <taxon>Spermatophyta</taxon>
        <taxon>Magnoliopsida</taxon>
        <taxon>eudicotyledons</taxon>
        <taxon>Gunneridae</taxon>
        <taxon>Pentapetalae</taxon>
        <taxon>asterids</taxon>
        <taxon>campanulids</taxon>
        <taxon>Asterales</taxon>
        <taxon>Asteraceae</taxon>
        <taxon>Asteroideae</taxon>
        <taxon>Anthemideae</taxon>
        <taxon>Anthemidinae</taxon>
        <taxon>Tanacetum</taxon>
    </lineage>
</organism>
<comment type="caution">
    <text evidence="1">The sequence shown here is derived from an EMBL/GenBank/DDBJ whole genome shotgun (WGS) entry which is preliminary data.</text>
</comment>
<protein>
    <submittedName>
        <fullName evidence="1">Uncharacterized protein</fullName>
    </submittedName>
</protein>
<feature type="non-terminal residue" evidence="1">
    <location>
        <position position="1"/>
    </location>
</feature>